<comment type="subcellular location">
    <subcellularLocation>
        <location evidence="1">Cytoplasm</location>
        <location evidence="1">Cytoskeleton</location>
    </subcellularLocation>
</comment>
<feature type="coiled-coil region" evidence="7">
    <location>
        <begin position="368"/>
        <end position="402"/>
    </location>
</feature>
<evidence type="ECO:0000256" key="6">
    <source>
        <dbReference type="RuleBase" id="RU000394"/>
    </source>
</evidence>
<name>A0AAD9RMH2_9HYME</name>
<feature type="region of interest" description="Disordered" evidence="8">
    <location>
        <begin position="437"/>
        <end position="472"/>
    </location>
</feature>
<dbReference type="Gene3D" id="3.40.850.10">
    <property type="entry name" value="Kinesin motor domain"/>
    <property type="match status" value="1"/>
</dbReference>
<dbReference type="InterPro" id="IPR001752">
    <property type="entry name" value="Kinesin_motor_dom"/>
</dbReference>
<feature type="compositionally biased region" description="Basic and acidic residues" evidence="8">
    <location>
        <begin position="437"/>
        <end position="448"/>
    </location>
</feature>
<evidence type="ECO:0000256" key="4">
    <source>
        <dbReference type="ARBA" id="ARBA00023212"/>
    </source>
</evidence>
<evidence type="ECO:0000256" key="5">
    <source>
        <dbReference type="PROSITE-ProRule" id="PRU00283"/>
    </source>
</evidence>
<accession>A0AAD9RMH2</accession>
<dbReference type="InterPro" id="IPR027640">
    <property type="entry name" value="Kinesin-like_fam"/>
</dbReference>
<keyword evidence="5 6" id="KW-0505">Motor protein</keyword>
<reference evidence="10" key="1">
    <citation type="submission" date="2021-08" db="EMBL/GenBank/DDBJ databases">
        <authorList>
            <person name="Misof B."/>
            <person name="Oliver O."/>
            <person name="Podsiadlowski L."/>
            <person name="Donath A."/>
            <person name="Peters R."/>
            <person name="Mayer C."/>
            <person name="Rust J."/>
            <person name="Gunkel S."/>
            <person name="Lesny P."/>
            <person name="Martin S."/>
            <person name="Oeyen J.P."/>
            <person name="Petersen M."/>
            <person name="Panagiotis P."/>
            <person name="Wilbrandt J."/>
            <person name="Tanja T."/>
        </authorList>
    </citation>
    <scope>NUCLEOTIDE SEQUENCE</scope>
    <source>
        <strain evidence="10">GBR_01_08_01A</strain>
        <tissue evidence="10">Thorax + abdomen</tissue>
    </source>
</reference>
<keyword evidence="7" id="KW-0175">Coiled coil</keyword>
<organism evidence="10 11">
    <name type="scientific">Odynerus spinipes</name>
    <dbReference type="NCBI Taxonomy" id="1348599"/>
    <lineage>
        <taxon>Eukaryota</taxon>
        <taxon>Metazoa</taxon>
        <taxon>Ecdysozoa</taxon>
        <taxon>Arthropoda</taxon>
        <taxon>Hexapoda</taxon>
        <taxon>Insecta</taxon>
        <taxon>Pterygota</taxon>
        <taxon>Neoptera</taxon>
        <taxon>Endopterygota</taxon>
        <taxon>Hymenoptera</taxon>
        <taxon>Apocrita</taxon>
        <taxon>Aculeata</taxon>
        <taxon>Vespoidea</taxon>
        <taxon>Vespidae</taxon>
        <taxon>Eumeninae</taxon>
        <taxon>Odynerus</taxon>
    </lineage>
</organism>
<keyword evidence="6" id="KW-0493">Microtubule</keyword>
<keyword evidence="3 5" id="KW-0067">ATP-binding</keyword>
<dbReference type="SMART" id="SM00129">
    <property type="entry name" value="KISc"/>
    <property type="match status" value="1"/>
</dbReference>
<dbReference type="InterPro" id="IPR036961">
    <property type="entry name" value="Kinesin_motor_dom_sf"/>
</dbReference>
<evidence type="ECO:0000256" key="1">
    <source>
        <dbReference type="ARBA" id="ARBA00004245"/>
    </source>
</evidence>
<dbReference type="Proteomes" id="UP001258017">
    <property type="component" value="Unassembled WGS sequence"/>
</dbReference>
<reference evidence="10" key="2">
    <citation type="journal article" date="2023" name="Commun. Biol.">
        <title>Intrasexual cuticular hydrocarbon dimorphism in a wasp sheds light on hydrocarbon biosynthesis genes in Hymenoptera.</title>
        <authorList>
            <person name="Moris V.C."/>
            <person name="Podsiadlowski L."/>
            <person name="Martin S."/>
            <person name="Oeyen J.P."/>
            <person name="Donath A."/>
            <person name="Petersen M."/>
            <person name="Wilbrandt J."/>
            <person name="Misof B."/>
            <person name="Liedtke D."/>
            <person name="Thamm M."/>
            <person name="Scheiner R."/>
            <person name="Schmitt T."/>
            <person name="Niehuis O."/>
        </authorList>
    </citation>
    <scope>NUCLEOTIDE SEQUENCE</scope>
    <source>
        <strain evidence="10">GBR_01_08_01A</strain>
    </source>
</reference>
<keyword evidence="11" id="KW-1185">Reference proteome</keyword>
<dbReference type="GO" id="GO:0003777">
    <property type="term" value="F:microtubule motor activity"/>
    <property type="evidence" value="ECO:0007669"/>
    <property type="project" value="InterPro"/>
</dbReference>
<keyword evidence="4" id="KW-0963">Cytoplasm</keyword>
<evidence type="ECO:0000256" key="8">
    <source>
        <dbReference type="SAM" id="MobiDB-lite"/>
    </source>
</evidence>
<dbReference type="GO" id="GO:0005524">
    <property type="term" value="F:ATP binding"/>
    <property type="evidence" value="ECO:0007669"/>
    <property type="project" value="UniProtKB-UniRule"/>
</dbReference>
<evidence type="ECO:0000256" key="2">
    <source>
        <dbReference type="ARBA" id="ARBA00022741"/>
    </source>
</evidence>
<evidence type="ECO:0000259" key="9">
    <source>
        <dbReference type="PROSITE" id="PS50067"/>
    </source>
</evidence>
<dbReference type="AlphaFoldDB" id="A0AAD9RMH2"/>
<dbReference type="PANTHER" id="PTHR47968:SF67">
    <property type="entry name" value="KINESIN MOTOR DOMAIN-CONTAINING PROTEIN"/>
    <property type="match status" value="1"/>
</dbReference>
<evidence type="ECO:0000256" key="7">
    <source>
        <dbReference type="SAM" id="Coils"/>
    </source>
</evidence>
<dbReference type="GO" id="GO:0005874">
    <property type="term" value="C:microtubule"/>
    <property type="evidence" value="ECO:0007669"/>
    <property type="project" value="UniProtKB-KW"/>
</dbReference>
<dbReference type="EMBL" id="JAIFRP010000031">
    <property type="protein sequence ID" value="KAK2582474.1"/>
    <property type="molecule type" value="Genomic_DNA"/>
</dbReference>
<keyword evidence="2 5" id="KW-0547">Nucleotide-binding</keyword>
<feature type="coiled-coil region" evidence="7">
    <location>
        <begin position="537"/>
        <end position="598"/>
    </location>
</feature>
<feature type="binding site" evidence="5">
    <location>
        <begin position="99"/>
        <end position="106"/>
    </location>
    <ligand>
        <name>ATP</name>
        <dbReference type="ChEBI" id="CHEBI:30616"/>
    </ligand>
</feature>
<dbReference type="Pfam" id="PF00225">
    <property type="entry name" value="Kinesin"/>
    <property type="match status" value="1"/>
</dbReference>
<proteinExistence type="inferred from homology"/>
<feature type="domain" description="Kinesin motor" evidence="9">
    <location>
        <begin position="5"/>
        <end position="352"/>
    </location>
</feature>
<dbReference type="PANTHER" id="PTHR47968">
    <property type="entry name" value="CENTROMERE PROTEIN E"/>
    <property type="match status" value="1"/>
</dbReference>
<evidence type="ECO:0000313" key="10">
    <source>
        <dbReference type="EMBL" id="KAK2582474.1"/>
    </source>
</evidence>
<evidence type="ECO:0000256" key="3">
    <source>
        <dbReference type="ARBA" id="ARBA00022840"/>
    </source>
</evidence>
<dbReference type="GO" id="GO:0008017">
    <property type="term" value="F:microtubule binding"/>
    <property type="evidence" value="ECO:0007669"/>
    <property type="project" value="InterPro"/>
</dbReference>
<comment type="caution">
    <text evidence="10">The sequence shown here is derived from an EMBL/GenBank/DDBJ whole genome shotgun (WGS) entry which is preliminary data.</text>
</comment>
<dbReference type="GO" id="GO:0007018">
    <property type="term" value="P:microtubule-based movement"/>
    <property type="evidence" value="ECO:0007669"/>
    <property type="project" value="InterPro"/>
</dbReference>
<evidence type="ECO:0000313" key="11">
    <source>
        <dbReference type="Proteomes" id="UP001258017"/>
    </source>
</evidence>
<protein>
    <recommendedName>
        <fullName evidence="6">Kinesin-like protein</fullName>
    </recommendedName>
</protein>
<keyword evidence="4" id="KW-0206">Cytoskeleton</keyword>
<dbReference type="InterPro" id="IPR027417">
    <property type="entry name" value="P-loop_NTPase"/>
</dbReference>
<gene>
    <name evidence="10" type="ORF">KPH14_004780</name>
</gene>
<dbReference type="PRINTS" id="PR00380">
    <property type="entry name" value="KINESINHEAVY"/>
</dbReference>
<sequence>MGTDVIKVYARLKPEKHRDRVSNYRVHRRPKDHTDEDFLVLQAPIKLEEYIDHRPESWNFAFHGIIDEQANQRDVFEDVGRPVIESVLDGYNGTVFAYGQTGSGKTYSITGDGTTSENQGIIPRALRYLFNVIGMHPENVYSVDVAYLEIYNEYGYDLLDRKQVHQQLQAMRLEDLPRVSIQEDEKGRLHLKNLTFHNVKSEDHAMELFSLGDSRRITADTPMNPQSSRSHCIFTIVVSIKQLGASRYKKAKMHLVDLAGSERVYKCAISGTILNEAKHINLSLHYLEQVIVCLSQDNSTHIPYRNCLLTAILRDSLGGNCVTTMLATLSVSSMNLQETISTCRFAQRVALVRNDAKLIMEHDLDSENTLLRLENEKLRKQVEELATQNENLKNMLPLKEDEDSVKKLDYYKNLVEQRDKEISVLINLLKKAKGKKDSVEINEEKNEQSDQAEIIPVRPGSDNTSSNKGEIRSRIKIIPGGLESDDAMLNKSEIRSKVKKKAKESTAERLSKMGKPFRDEQKIELTSGPENDVKVKKEDKNELNSQLSDELSKMENIRDFKVDRIDKKLEASPAKNHVSQLEKEAMTKDKIIKKLEASPAKNHISQLGKEAMTKDNKTIKKLEASPAKNHISQVEKEAITKDNKINKKVEAIPVKSYILNLEEELATKSSNHDLFNNKTPSSKLHPNVMVKNQFPDFLMNDVVIKNSIVDNNQLVKEDLKRSVEYSKTDSNIEKNLPLTGDPEIDEEIVAFYKAKRTGGIY</sequence>
<comment type="similarity">
    <text evidence="5 6">Belongs to the TRAFAC class myosin-kinesin ATPase superfamily. Kinesin family.</text>
</comment>
<dbReference type="SUPFAM" id="SSF52540">
    <property type="entry name" value="P-loop containing nucleoside triphosphate hydrolases"/>
    <property type="match status" value="1"/>
</dbReference>
<dbReference type="InterPro" id="IPR019821">
    <property type="entry name" value="Kinesin_motor_CS"/>
</dbReference>
<dbReference type="PROSITE" id="PS50067">
    <property type="entry name" value="KINESIN_MOTOR_2"/>
    <property type="match status" value="1"/>
</dbReference>
<dbReference type="PROSITE" id="PS00411">
    <property type="entry name" value="KINESIN_MOTOR_1"/>
    <property type="match status" value="1"/>
</dbReference>